<dbReference type="AlphaFoldDB" id="A0A212IU09"/>
<dbReference type="RefSeq" id="WP_135105115.1">
    <property type="nucleotide sequence ID" value="NZ_CABTJG010000008.1"/>
</dbReference>
<sequence length="184" mass="20985">MKKIYLFSFIFLVTIVSCQNKQSENKQAQLDTLNVELSETQLSNKADSMDLTDIARLTEKEYTDLQLFNVKGLEGYSAEDLSMGRILLANENGKILTVLVITDGEITEYLLSYDKSGNLQDNLLVAYEDMVEYYSEVSSKINSKEIIVQTINFTYSDNDDDQVEKSDTAFVKYQITPEFKFIAN</sequence>
<reference evidence="1" key="1">
    <citation type="submission" date="2016-04" db="EMBL/GenBank/DDBJ databases">
        <authorList>
            <person name="Evans L.H."/>
            <person name="Alamgir A."/>
            <person name="Owens N."/>
            <person name="Weber N.D."/>
            <person name="Virtaneva K."/>
            <person name="Barbian K."/>
            <person name="Babar A."/>
            <person name="Rosenke K."/>
        </authorList>
    </citation>
    <scope>NUCLEOTIDE SEQUENCE</scope>
    <source>
        <strain evidence="1">86-2</strain>
    </source>
</reference>
<organism evidence="1">
    <name type="scientific">uncultured Dysgonomonas sp</name>
    <dbReference type="NCBI Taxonomy" id="206096"/>
    <lineage>
        <taxon>Bacteria</taxon>
        <taxon>Pseudomonadati</taxon>
        <taxon>Bacteroidota</taxon>
        <taxon>Bacteroidia</taxon>
        <taxon>Bacteroidales</taxon>
        <taxon>Dysgonomonadaceae</taxon>
        <taxon>Dysgonomonas</taxon>
        <taxon>environmental samples</taxon>
    </lineage>
</organism>
<dbReference type="PROSITE" id="PS51257">
    <property type="entry name" value="PROKAR_LIPOPROTEIN"/>
    <property type="match status" value="1"/>
</dbReference>
<protein>
    <recommendedName>
        <fullName evidence="2">Lipoprotein</fullName>
    </recommendedName>
</protein>
<evidence type="ECO:0000313" key="1">
    <source>
        <dbReference type="EMBL" id="SBV90690.1"/>
    </source>
</evidence>
<proteinExistence type="predicted"/>
<name>A0A212IU09_9BACT</name>
<gene>
    <name evidence="1" type="ORF">KL86DYS2_10049</name>
</gene>
<evidence type="ECO:0008006" key="2">
    <source>
        <dbReference type="Google" id="ProtNLM"/>
    </source>
</evidence>
<accession>A0A212IU09</accession>
<dbReference type="EMBL" id="FLUL01000001">
    <property type="protein sequence ID" value="SBV90690.1"/>
    <property type="molecule type" value="Genomic_DNA"/>
</dbReference>